<dbReference type="GO" id="GO:0000139">
    <property type="term" value="C:Golgi membrane"/>
    <property type="evidence" value="ECO:0007669"/>
    <property type="project" value="InterPro"/>
</dbReference>
<dbReference type="HOGENOM" id="CLU_040308_0_0_1"/>
<evidence type="ECO:0000256" key="1">
    <source>
        <dbReference type="ARBA" id="ARBA00004141"/>
    </source>
</evidence>
<feature type="transmembrane region" description="Helical" evidence="6">
    <location>
        <begin position="223"/>
        <end position="240"/>
    </location>
</feature>
<feature type="transmembrane region" description="Helical" evidence="6">
    <location>
        <begin position="163"/>
        <end position="184"/>
    </location>
</feature>
<evidence type="ECO:0000256" key="3">
    <source>
        <dbReference type="ARBA" id="ARBA00022989"/>
    </source>
</evidence>
<protein>
    <submittedName>
        <fullName evidence="7">Related to UDP N-acetylglucosamine transporter</fullName>
    </submittedName>
</protein>
<comment type="subcellular location">
    <subcellularLocation>
        <location evidence="1">Membrane</location>
        <topology evidence="1">Multi-pass membrane protein</topology>
    </subcellularLocation>
</comment>
<feature type="transmembrane region" description="Helical" evidence="6">
    <location>
        <begin position="396"/>
        <end position="413"/>
    </location>
</feature>
<dbReference type="AlphaFoldDB" id="I2FRJ1"/>
<accession>I2FRJ1</accession>
<dbReference type="OrthoDB" id="408493at2759"/>
<evidence type="ECO:0000256" key="2">
    <source>
        <dbReference type="ARBA" id="ARBA00022692"/>
    </source>
</evidence>
<dbReference type="STRING" id="1128400.I2FRJ1"/>
<dbReference type="PANTHER" id="PTHR10231">
    <property type="entry name" value="NUCLEOTIDE-SUGAR TRANSMEMBRANE TRANSPORTER"/>
    <property type="match status" value="1"/>
</dbReference>
<dbReference type="eggNOG" id="KOG2234">
    <property type="taxonomic scope" value="Eukaryota"/>
</dbReference>
<evidence type="ECO:0000256" key="4">
    <source>
        <dbReference type="ARBA" id="ARBA00023136"/>
    </source>
</evidence>
<dbReference type="InterPro" id="IPR007271">
    <property type="entry name" value="Nuc_sug_transpt"/>
</dbReference>
<evidence type="ECO:0000256" key="6">
    <source>
        <dbReference type="SAM" id="Phobius"/>
    </source>
</evidence>
<feature type="transmembrane region" description="Helical" evidence="6">
    <location>
        <begin position="297"/>
        <end position="318"/>
    </location>
</feature>
<feature type="transmembrane region" description="Helical" evidence="6">
    <location>
        <begin position="419"/>
        <end position="437"/>
    </location>
</feature>
<dbReference type="Pfam" id="PF04142">
    <property type="entry name" value="Nuc_sug_transp"/>
    <property type="match status" value="1"/>
</dbReference>
<feature type="transmembrane region" description="Helical" evidence="6">
    <location>
        <begin position="53"/>
        <end position="70"/>
    </location>
</feature>
<keyword evidence="8" id="KW-1185">Reference proteome</keyword>
<feature type="transmembrane region" description="Helical" evidence="6">
    <location>
        <begin position="362"/>
        <end position="384"/>
    </location>
</feature>
<dbReference type="EMBL" id="CAGI01000145">
    <property type="protein sequence ID" value="CCF49534.1"/>
    <property type="molecule type" value="Genomic_DNA"/>
</dbReference>
<keyword evidence="4 6" id="KW-0472">Membrane</keyword>
<organism evidence="7 8">
    <name type="scientific">Ustilago hordei</name>
    <name type="common">Barley covered smut fungus</name>
    <dbReference type="NCBI Taxonomy" id="120017"/>
    <lineage>
        <taxon>Eukaryota</taxon>
        <taxon>Fungi</taxon>
        <taxon>Dikarya</taxon>
        <taxon>Basidiomycota</taxon>
        <taxon>Ustilaginomycotina</taxon>
        <taxon>Ustilaginomycetes</taxon>
        <taxon>Ustilaginales</taxon>
        <taxon>Ustilaginaceae</taxon>
        <taxon>Ustilago</taxon>
    </lineage>
</organism>
<feature type="transmembrane region" description="Helical" evidence="6">
    <location>
        <begin position="330"/>
        <end position="350"/>
    </location>
</feature>
<proteinExistence type="predicted"/>
<dbReference type="GO" id="GO:0015165">
    <property type="term" value="F:pyrimidine nucleotide-sugar transmembrane transporter activity"/>
    <property type="evidence" value="ECO:0007669"/>
    <property type="project" value="InterPro"/>
</dbReference>
<gene>
    <name evidence="7" type="ORF">UHOR_07525</name>
</gene>
<dbReference type="Proteomes" id="UP000006174">
    <property type="component" value="Unassembled WGS sequence"/>
</dbReference>
<feature type="transmembrane region" description="Helical" evidence="6">
    <location>
        <begin position="82"/>
        <end position="105"/>
    </location>
</feature>
<keyword evidence="2 6" id="KW-0812">Transmembrane</keyword>
<dbReference type="SUPFAM" id="SSF103481">
    <property type="entry name" value="Multidrug resistance efflux transporter EmrE"/>
    <property type="match status" value="1"/>
</dbReference>
<feature type="transmembrane region" description="Helical" evidence="6">
    <location>
        <begin position="196"/>
        <end position="216"/>
    </location>
</feature>
<dbReference type="InterPro" id="IPR037185">
    <property type="entry name" value="EmrE-like"/>
</dbReference>
<evidence type="ECO:0000313" key="8">
    <source>
        <dbReference type="Proteomes" id="UP000006174"/>
    </source>
</evidence>
<comment type="caution">
    <text evidence="7">The sequence shown here is derived from an EMBL/GenBank/DDBJ whole genome shotgun (WGS) entry which is preliminary data.</text>
</comment>
<evidence type="ECO:0000313" key="7">
    <source>
        <dbReference type="EMBL" id="CCF49534.1"/>
    </source>
</evidence>
<evidence type="ECO:0000256" key="5">
    <source>
        <dbReference type="SAM" id="MobiDB-lite"/>
    </source>
</evidence>
<name>I2FRJ1_USTHO</name>
<dbReference type="OMA" id="RYADTIM"/>
<reference evidence="7 8" key="1">
    <citation type="journal article" date="2012" name="Plant Cell">
        <title>Genome comparison of barley and maize smut fungi reveals targeted loss of RNA silencing components and species-specific presence of transposable elements.</title>
        <authorList>
            <person name="Laurie J.D."/>
            <person name="Ali S."/>
            <person name="Linning R."/>
            <person name="Mannhaupt G."/>
            <person name="Wong P."/>
            <person name="Gueldener U."/>
            <person name="Muensterkoetter M."/>
            <person name="Moore R."/>
            <person name="Kahmann R."/>
            <person name="Bakkeren G."/>
            <person name="Schirawski J."/>
        </authorList>
    </citation>
    <scope>NUCLEOTIDE SEQUENCE [LARGE SCALE GENOMIC DNA]</scope>
    <source>
        <strain evidence="8">Uh4875-4</strain>
    </source>
</reference>
<keyword evidence="3 6" id="KW-1133">Transmembrane helix</keyword>
<sequence>MSPTWSSSASARGVLPSIHIPGATRDTLSTSPSPVRPSLSCKTQESDNALRKWASLAVLIVFTTATSIVSQRSRAVGSQGSYSIATAVFLSELLKVCVGFFLAVFRSSPTTSKDSASLPLFSEKAIALDGDDAVELDDDGIQARGNTVKPSLLDRIKRAYNDIYCASAWMMGVPALVYVAQNMLQLAANSYLSSVAYQGLSQLKLVTAAMISVFLYKKTLSSRQWISLPILMMGVLLLAQKSPSKQDVANAAALLDYVSDESPFAHRHASSTETSWRASKMMAEAFALASKYANAQLAAGATLVLLACICGGFAGVYIETRLKSSMSVALSVRNAQLASFALVTAGGAMALEAIGKEGWQPLANFTTLAWITVLLRGAAGYVVSATLRYADTIMKGFATSVAIITTIALESILTSHLPSTVQILGSILVMLSTYNYVRI</sequence>
<dbReference type="Gene3D" id="1.10.3730.20">
    <property type="match status" value="1"/>
</dbReference>
<feature type="region of interest" description="Disordered" evidence="5">
    <location>
        <begin position="22"/>
        <end position="41"/>
    </location>
</feature>